<reference evidence="1" key="1">
    <citation type="submission" date="2021-03" db="EMBL/GenBank/DDBJ databases">
        <authorList>
            <person name="Tran Van P."/>
        </authorList>
    </citation>
    <scope>NUCLEOTIDE SEQUENCE</scope>
</reference>
<organism evidence="1 2">
    <name type="scientific">Timema podura</name>
    <name type="common">Walking stick</name>
    <dbReference type="NCBI Taxonomy" id="61482"/>
    <lineage>
        <taxon>Eukaryota</taxon>
        <taxon>Metazoa</taxon>
        <taxon>Ecdysozoa</taxon>
        <taxon>Arthropoda</taxon>
        <taxon>Hexapoda</taxon>
        <taxon>Insecta</taxon>
        <taxon>Pterygota</taxon>
        <taxon>Neoptera</taxon>
        <taxon>Polyneoptera</taxon>
        <taxon>Phasmatodea</taxon>
        <taxon>Timematodea</taxon>
        <taxon>Timematoidea</taxon>
        <taxon>Timematidae</taxon>
        <taxon>Timema</taxon>
    </lineage>
</organism>
<dbReference type="Proteomes" id="UP001153148">
    <property type="component" value="Unassembled WGS sequence"/>
</dbReference>
<feature type="non-terminal residue" evidence="1">
    <location>
        <position position="121"/>
    </location>
</feature>
<sequence length="121" mass="13792">PLIVPGPVVTSTRSRHLSDSDWLLLETLDTSCQRPLQTGRFLTMHKRRRKRLTTRSLSQEPALLDDIHHGQVQCVLERVCQWPFNAFTLDTVTGGQFAPRQGYQINLIISLLLYNDSYATA</sequence>
<keyword evidence="2" id="KW-1185">Reference proteome</keyword>
<proteinExistence type="predicted"/>
<accession>A0ABN7PK73</accession>
<dbReference type="EMBL" id="CAJPIN010083974">
    <property type="protein sequence ID" value="CAG2068193.1"/>
    <property type="molecule type" value="Genomic_DNA"/>
</dbReference>
<protein>
    <submittedName>
        <fullName evidence="1">Uncharacterized protein</fullName>
    </submittedName>
</protein>
<evidence type="ECO:0000313" key="1">
    <source>
        <dbReference type="EMBL" id="CAG2068193.1"/>
    </source>
</evidence>
<gene>
    <name evidence="1" type="ORF">TPAB3V08_LOCUS15136</name>
</gene>
<comment type="caution">
    <text evidence="1">The sequence shown here is derived from an EMBL/GenBank/DDBJ whole genome shotgun (WGS) entry which is preliminary data.</text>
</comment>
<feature type="non-terminal residue" evidence="1">
    <location>
        <position position="1"/>
    </location>
</feature>
<name>A0ABN7PK73_TIMPD</name>
<evidence type="ECO:0000313" key="2">
    <source>
        <dbReference type="Proteomes" id="UP001153148"/>
    </source>
</evidence>